<reference evidence="2" key="1">
    <citation type="journal article" date="2019" name="Int. J. Syst. Evol. Microbiol.">
        <title>The Global Catalogue of Microorganisms (GCM) 10K type strain sequencing project: providing services to taxonomists for standard genome sequencing and annotation.</title>
        <authorList>
            <consortium name="The Broad Institute Genomics Platform"/>
            <consortium name="The Broad Institute Genome Sequencing Center for Infectious Disease"/>
            <person name="Wu L."/>
            <person name="Ma J."/>
        </authorList>
    </citation>
    <scope>NUCLEOTIDE SEQUENCE [LARGE SCALE GENOMIC DNA]</scope>
    <source>
        <strain evidence="2">JCM 3146</strain>
    </source>
</reference>
<dbReference type="Proteomes" id="UP001501822">
    <property type="component" value="Unassembled WGS sequence"/>
</dbReference>
<organism evidence="1 2">
    <name type="scientific">Actinoallomurus spadix</name>
    <dbReference type="NCBI Taxonomy" id="79912"/>
    <lineage>
        <taxon>Bacteria</taxon>
        <taxon>Bacillati</taxon>
        <taxon>Actinomycetota</taxon>
        <taxon>Actinomycetes</taxon>
        <taxon>Streptosporangiales</taxon>
        <taxon>Thermomonosporaceae</taxon>
        <taxon>Actinoallomurus</taxon>
    </lineage>
</organism>
<evidence type="ECO:0000313" key="2">
    <source>
        <dbReference type="Proteomes" id="UP001501822"/>
    </source>
</evidence>
<name>A0ABP3FTB2_9ACTN</name>
<protein>
    <submittedName>
        <fullName evidence="1">Uncharacterized protein</fullName>
    </submittedName>
</protein>
<comment type="caution">
    <text evidence="1">The sequence shown here is derived from an EMBL/GenBank/DDBJ whole genome shotgun (WGS) entry which is preliminary data.</text>
</comment>
<keyword evidence="2" id="KW-1185">Reference proteome</keyword>
<gene>
    <name evidence="1" type="ORF">GCM10010151_11420</name>
</gene>
<dbReference type="EMBL" id="BAAABM010000007">
    <property type="protein sequence ID" value="GAA0323287.1"/>
    <property type="molecule type" value="Genomic_DNA"/>
</dbReference>
<sequence>MPSTEARGILASVDGAEGEAAPKVSFCSGIGIPSPALAHCGRSASHDLNRYNFASISVGQWEA</sequence>
<proteinExistence type="predicted"/>
<accession>A0ABP3FTB2</accession>
<evidence type="ECO:0000313" key="1">
    <source>
        <dbReference type="EMBL" id="GAA0323287.1"/>
    </source>
</evidence>